<dbReference type="Pfam" id="PF07676">
    <property type="entry name" value="PD40"/>
    <property type="match status" value="2"/>
</dbReference>
<organism evidence="2 3">
    <name type="scientific">Solirubrobacter phytolaccae</name>
    <dbReference type="NCBI Taxonomy" id="1404360"/>
    <lineage>
        <taxon>Bacteria</taxon>
        <taxon>Bacillati</taxon>
        <taxon>Actinomycetota</taxon>
        <taxon>Thermoleophilia</taxon>
        <taxon>Solirubrobacterales</taxon>
        <taxon>Solirubrobacteraceae</taxon>
        <taxon>Solirubrobacter</taxon>
    </lineage>
</organism>
<keyword evidence="3" id="KW-1185">Reference proteome</keyword>
<accession>A0A9X3N940</accession>
<dbReference type="SUPFAM" id="SSF53474">
    <property type="entry name" value="alpha/beta-Hydrolases"/>
    <property type="match status" value="1"/>
</dbReference>
<proteinExistence type="predicted"/>
<dbReference type="EMBL" id="JAPDDP010000015">
    <property type="protein sequence ID" value="MDA0180699.1"/>
    <property type="molecule type" value="Genomic_DNA"/>
</dbReference>
<dbReference type="AlphaFoldDB" id="A0A9X3N940"/>
<dbReference type="InterPro" id="IPR029058">
    <property type="entry name" value="AB_hydrolase_fold"/>
</dbReference>
<evidence type="ECO:0000313" key="3">
    <source>
        <dbReference type="Proteomes" id="UP001147653"/>
    </source>
</evidence>
<feature type="domain" description="Peptidase S9 prolyl oligopeptidase catalytic" evidence="1">
    <location>
        <begin position="413"/>
        <end position="616"/>
    </location>
</feature>
<dbReference type="InterPro" id="IPR011659">
    <property type="entry name" value="WD40"/>
</dbReference>
<dbReference type="RefSeq" id="WP_270025013.1">
    <property type="nucleotide sequence ID" value="NZ_JAPDDP010000015.1"/>
</dbReference>
<evidence type="ECO:0000313" key="2">
    <source>
        <dbReference type="EMBL" id="MDA0180699.1"/>
    </source>
</evidence>
<dbReference type="Proteomes" id="UP001147653">
    <property type="component" value="Unassembled WGS sequence"/>
</dbReference>
<comment type="caution">
    <text evidence="2">The sequence shown here is derived from an EMBL/GenBank/DDBJ whole genome shotgun (WGS) entry which is preliminary data.</text>
</comment>
<dbReference type="InterPro" id="IPR001375">
    <property type="entry name" value="Peptidase_S9_cat"/>
</dbReference>
<dbReference type="Gene3D" id="2.120.10.30">
    <property type="entry name" value="TolB, C-terminal domain"/>
    <property type="match status" value="1"/>
</dbReference>
<dbReference type="GO" id="GO:0006508">
    <property type="term" value="P:proteolysis"/>
    <property type="evidence" value="ECO:0007669"/>
    <property type="project" value="InterPro"/>
</dbReference>
<evidence type="ECO:0000259" key="1">
    <source>
        <dbReference type="Pfam" id="PF00326"/>
    </source>
</evidence>
<protein>
    <submittedName>
        <fullName evidence="2">Prolyl oligopeptidase family serine peptidase</fullName>
    </submittedName>
</protein>
<sequence length="621" mass="67864">MEAPYGSWPSPISGEVVARDPGWPYSGLVADHGALYWIEARSHEDGRDVVVADGVDAIPAGASARTRVHEYGGGAYTVHAGTVYFCDDADQRVYATRDGVPVPLTPAPPHKHGVRYADLQVTPDGRTLICVRERDGDPEHINDLVAFPTDGSAPPVVLAEGHDFYSSPRISPDGSRLAWLVWDHPRMPWEGTELHVAELKEGLSLFKKRLVAGGADEAIVQPAWSPDGVLHYSSDRTGWWNLYRESGTVVTALEAEVGGPLWVFGESYYDFLDDGRIVLTYFSAGADHLAVVERDGTLRDIALDCTRIVDLTADGRRALFVGASPTRSLRVYALDVDDGGLETLSPDADELVPEPYVSVPRALEFPTTGGKTAHAIFYPPHHPEYEGPPDERPPLVVRIHGGPTAHVSSILRPEIQFFTSRGIAVVDVNYGGSTGYGREYRDRLRGTWGIVDTDDAVNCARHLAQSGEVDGARMTITGGSAGGWTVLCALTQYPDVFACGADYYGVAELTAFVDDTHKFESRYFDYLIGPFDEAAWTERSPLTHADKIRVPVIVLQGDEDKVVPPAQSEVIVAALERNGIDHEYIVFSGEQHGFRKADSLRRAAEAELAFYGRVLGFDVHR</sequence>
<dbReference type="Gene3D" id="3.40.50.1820">
    <property type="entry name" value="alpha/beta hydrolase"/>
    <property type="match status" value="1"/>
</dbReference>
<dbReference type="InterPro" id="IPR011042">
    <property type="entry name" value="6-blade_b-propeller_TolB-like"/>
</dbReference>
<dbReference type="SUPFAM" id="SSF82171">
    <property type="entry name" value="DPP6 N-terminal domain-like"/>
    <property type="match status" value="1"/>
</dbReference>
<gene>
    <name evidence="2" type="ORF">OJ997_10380</name>
</gene>
<dbReference type="GO" id="GO:0008236">
    <property type="term" value="F:serine-type peptidase activity"/>
    <property type="evidence" value="ECO:0007669"/>
    <property type="project" value="InterPro"/>
</dbReference>
<name>A0A9X3N940_9ACTN</name>
<dbReference type="PANTHER" id="PTHR43056">
    <property type="entry name" value="PEPTIDASE S9 PROLYL OLIGOPEPTIDASE"/>
    <property type="match status" value="1"/>
</dbReference>
<dbReference type="PANTHER" id="PTHR43056:SF5">
    <property type="entry name" value="PEPTIDASE S9 PROLYL OLIGOPEPTIDASE CATALYTIC DOMAIN-CONTAINING PROTEIN"/>
    <property type="match status" value="1"/>
</dbReference>
<dbReference type="Pfam" id="PF00326">
    <property type="entry name" value="Peptidase_S9"/>
    <property type="match status" value="1"/>
</dbReference>
<dbReference type="InterPro" id="IPR050585">
    <property type="entry name" value="Xaa-Pro_dipeptidyl-ppase/CocE"/>
</dbReference>
<reference evidence="2" key="1">
    <citation type="submission" date="2022-10" db="EMBL/GenBank/DDBJ databases">
        <title>The WGS of Solirubrobacter phytolaccae KCTC 29190.</title>
        <authorList>
            <person name="Jiang Z."/>
        </authorList>
    </citation>
    <scope>NUCLEOTIDE SEQUENCE</scope>
    <source>
        <strain evidence="2">KCTC 29190</strain>
    </source>
</reference>